<keyword evidence="3 7" id="KW-0812">Transmembrane</keyword>
<reference evidence="9" key="1">
    <citation type="submission" date="2025-08" db="UniProtKB">
        <authorList>
            <consortium name="RefSeq"/>
        </authorList>
    </citation>
    <scope>IDENTIFICATION</scope>
    <source>
        <tissue evidence="9">White muscle</tissue>
    </source>
</reference>
<feature type="compositionally biased region" description="Basic residues" evidence="6">
    <location>
        <begin position="27"/>
        <end position="37"/>
    </location>
</feature>
<dbReference type="GO" id="GO:0016020">
    <property type="term" value="C:membrane"/>
    <property type="evidence" value="ECO:0007669"/>
    <property type="project" value="UniProtKB-SubCell"/>
</dbReference>
<dbReference type="KEGG" id="snh:120036731"/>
<dbReference type="PANTHER" id="PTHR31815">
    <property type="entry name" value="AGAP005329-PA"/>
    <property type="match status" value="1"/>
</dbReference>
<dbReference type="RefSeq" id="XP_038839031.1">
    <property type="nucleotide sequence ID" value="XM_038983103.1"/>
</dbReference>
<dbReference type="AlphaFoldDB" id="A0A8U0QA88"/>
<evidence type="ECO:0000256" key="4">
    <source>
        <dbReference type="ARBA" id="ARBA00022989"/>
    </source>
</evidence>
<evidence type="ECO:0000256" key="2">
    <source>
        <dbReference type="ARBA" id="ARBA00005308"/>
    </source>
</evidence>
<feature type="region of interest" description="Disordered" evidence="6">
    <location>
        <begin position="398"/>
        <end position="420"/>
    </location>
</feature>
<proteinExistence type="inferred from homology"/>
<feature type="region of interest" description="Disordered" evidence="6">
    <location>
        <begin position="439"/>
        <end position="497"/>
    </location>
</feature>
<sequence length="750" mass="83526">MIATGGLLRMNRRQDSQRSKNHAENQRKRKQAERKKKNDVVVVKGKLNLCSPSGLVAAVGVVVLMLGIAMAVLGYWPHEGHSQGYASRVSPGEERRDNGRMSYSKSRLVSVTWNNNKDNNTANQTVGELTNQTVGELTNQTVGELTNQTVGELTNQTVGELTNQTVGELTNQTVGELTNQTVGELIKQTVGELTNQTVGELTNQTVGELTNQTSAELTNQTSDVMNGSVPQPVPVSTSPRSPSGGFLTEFLDSYLYSDNLKVFGPLVMGIGIFLFICANAVLHENRDQKTKVINLRDIYSTVIDLHSTRTKDYSPINGLVNYVQSRGSVDINSGSFNPGEMLEHGRSPWPSTTVSSHQEELSSSEQQCRRPSMAGRQRSWSRDNQTFPESVYSIYRDQKRRCSEQTPYPRQWDSEQASYPRQWDSEQATYLRQWDSDQASYPRQWDSEQASYPRLRDSEQASYTRQRDSEQASYPRQRDSEQASYPRQRDSEQASYPRQWEGAASIVSSSFNAFTLPIITLNNCAVEEGGQAEREEEEIIDVKDFSGNGIEQEQVAGYSQCLGTKEKESSRRTSMNPQESYSQSLGTKEKESSRRTSMNPQEYEGGTIMTLTEPDEALQGQTLTPQGSQLFPPSPVFRAMTGMGSRLSLNSLSNQGGDQPQSARRCSLTVAVCRQGDRARRYSCTRLERSNSKGYIKLETVDGDSFEAPDVMTSCVPDSNQEEEVVAEAEAAQGKRERVRVTLSSSLTEL</sequence>
<evidence type="ECO:0000256" key="3">
    <source>
        <dbReference type="ARBA" id="ARBA00022692"/>
    </source>
</evidence>
<evidence type="ECO:0000313" key="8">
    <source>
        <dbReference type="Proteomes" id="UP000808372"/>
    </source>
</evidence>
<name>A0A8U0QA88_SALNM</name>
<evidence type="ECO:0000313" key="9">
    <source>
        <dbReference type="RefSeq" id="XP_038839031.1"/>
    </source>
</evidence>
<comment type="subcellular location">
    <subcellularLocation>
        <location evidence="1">Membrane</location>
        <topology evidence="1">Multi-pass membrane protein</topology>
    </subcellularLocation>
</comment>
<dbReference type="InterPro" id="IPR018787">
    <property type="entry name" value="DUF2371_TMEM200"/>
</dbReference>
<evidence type="ECO:0000256" key="7">
    <source>
        <dbReference type="SAM" id="Phobius"/>
    </source>
</evidence>
<evidence type="ECO:0000256" key="1">
    <source>
        <dbReference type="ARBA" id="ARBA00004141"/>
    </source>
</evidence>
<feature type="transmembrane region" description="Helical" evidence="7">
    <location>
        <begin position="54"/>
        <end position="76"/>
    </location>
</feature>
<organism evidence="8 9">
    <name type="scientific">Salvelinus namaycush</name>
    <name type="common">Lake trout</name>
    <name type="synonym">Salmo namaycush</name>
    <dbReference type="NCBI Taxonomy" id="8040"/>
    <lineage>
        <taxon>Eukaryota</taxon>
        <taxon>Metazoa</taxon>
        <taxon>Chordata</taxon>
        <taxon>Craniata</taxon>
        <taxon>Vertebrata</taxon>
        <taxon>Euteleostomi</taxon>
        <taxon>Actinopterygii</taxon>
        <taxon>Neopterygii</taxon>
        <taxon>Teleostei</taxon>
        <taxon>Protacanthopterygii</taxon>
        <taxon>Salmoniformes</taxon>
        <taxon>Salmonidae</taxon>
        <taxon>Salmoninae</taxon>
        <taxon>Salvelinus</taxon>
    </lineage>
</organism>
<keyword evidence="5 7" id="KW-0472">Membrane</keyword>
<feature type="compositionally biased region" description="Low complexity" evidence="6">
    <location>
        <begin position="227"/>
        <end position="241"/>
    </location>
</feature>
<feature type="compositionally biased region" description="Polar residues" evidence="6">
    <location>
        <begin position="572"/>
        <end position="586"/>
    </location>
</feature>
<feature type="region of interest" description="Disordered" evidence="6">
    <location>
        <begin position="222"/>
        <end position="241"/>
    </location>
</feature>
<evidence type="ECO:0000256" key="6">
    <source>
        <dbReference type="SAM" id="MobiDB-lite"/>
    </source>
</evidence>
<feature type="region of interest" description="Disordered" evidence="6">
    <location>
        <begin position="557"/>
        <end position="604"/>
    </location>
</feature>
<protein>
    <submittedName>
        <fullName evidence="9">Uncharacterized protein LOC120036731</fullName>
    </submittedName>
</protein>
<dbReference type="Pfam" id="PF10177">
    <property type="entry name" value="DUF2371"/>
    <property type="match status" value="2"/>
</dbReference>
<dbReference type="GeneID" id="120036731"/>
<dbReference type="Proteomes" id="UP000808372">
    <property type="component" value="Unplaced"/>
</dbReference>
<feature type="region of interest" description="Disordered" evidence="6">
    <location>
        <begin position="333"/>
        <end position="384"/>
    </location>
</feature>
<feature type="compositionally biased region" description="Basic and acidic residues" evidence="6">
    <location>
        <begin position="454"/>
        <end position="492"/>
    </location>
</feature>
<comment type="similarity">
    <text evidence="2">Belongs to the TMEM200 family.</text>
</comment>
<feature type="transmembrane region" description="Helical" evidence="7">
    <location>
        <begin position="262"/>
        <end position="282"/>
    </location>
</feature>
<keyword evidence="8" id="KW-1185">Reference proteome</keyword>
<dbReference type="OrthoDB" id="9994280at2759"/>
<keyword evidence="4 7" id="KW-1133">Transmembrane helix</keyword>
<dbReference type="PANTHER" id="PTHR31815:SF2">
    <property type="entry name" value="TRANSMEMBRANE PROTEIN 200C"/>
    <property type="match status" value="1"/>
</dbReference>
<accession>A0A8U0QA88</accession>
<evidence type="ECO:0000256" key="5">
    <source>
        <dbReference type="ARBA" id="ARBA00023136"/>
    </source>
</evidence>
<feature type="region of interest" description="Disordered" evidence="6">
    <location>
        <begin position="1"/>
        <end position="38"/>
    </location>
</feature>
<gene>
    <name evidence="9" type="primary">LOC120036731</name>
</gene>
<feature type="compositionally biased region" description="Basic and acidic residues" evidence="6">
    <location>
        <begin position="12"/>
        <end position="26"/>
    </location>
</feature>
<feature type="compositionally biased region" description="Polar residues" evidence="6">
    <location>
        <begin position="404"/>
        <end position="420"/>
    </location>
</feature>
<feature type="region of interest" description="Disordered" evidence="6">
    <location>
        <begin position="80"/>
        <end position="103"/>
    </location>
</feature>